<comment type="caution">
    <text evidence="5">The sequence shown here is derived from an EMBL/GenBank/DDBJ whole genome shotgun (WGS) entry which is preliminary data.</text>
</comment>
<gene>
    <name evidence="5" type="ORF">EQG79_21570</name>
</gene>
<keyword evidence="2" id="KW-0238">DNA-binding</keyword>
<evidence type="ECO:0000313" key="5">
    <source>
        <dbReference type="EMBL" id="RYC68047.1"/>
    </source>
</evidence>
<dbReference type="SUPFAM" id="SSF46689">
    <property type="entry name" value="Homeodomain-like"/>
    <property type="match status" value="1"/>
</dbReference>
<dbReference type="EMBL" id="SBLB01000006">
    <property type="protein sequence ID" value="RYC68047.1"/>
    <property type="molecule type" value="Genomic_DNA"/>
</dbReference>
<dbReference type="RefSeq" id="WP_077921327.1">
    <property type="nucleotide sequence ID" value="NZ_SBLB01000006.1"/>
</dbReference>
<feature type="domain" description="HTH araC/xylS-type" evidence="4">
    <location>
        <begin position="200"/>
        <end position="301"/>
    </location>
</feature>
<keyword evidence="1" id="KW-0805">Transcription regulation</keyword>
<proteinExistence type="predicted"/>
<dbReference type="AlphaFoldDB" id="A0A4Q2UFL4"/>
<evidence type="ECO:0000256" key="3">
    <source>
        <dbReference type="ARBA" id="ARBA00023163"/>
    </source>
</evidence>
<keyword evidence="3" id="KW-0804">Transcription</keyword>
<keyword evidence="6" id="KW-1185">Reference proteome</keyword>
<evidence type="ECO:0000259" key="4">
    <source>
        <dbReference type="PROSITE" id="PS01124"/>
    </source>
</evidence>
<dbReference type="SMART" id="SM00342">
    <property type="entry name" value="HTH_ARAC"/>
    <property type="match status" value="1"/>
</dbReference>
<evidence type="ECO:0000256" key="1">
    <source>
        <dbReference type="ARBA" id="ARBA00023015"/>
    </source>
</evidence>
<dbReference type="PROSITE" id="PS01124">
    <property type="entry name" value="HTH_ARAC_FAMILY_2"/>
    <property type="match status" value="1"/>
</dbReference>
<dbReference type="GO" id="GO:0003700">
    <property type="term" value="F:DNA-binding transcription factor activity"/>
    <property type="evidence" value="ECO:0007669"/>
    <property type="project" value="InterPro"/>
</dbReference>
<dbReference type="Gene3D" id="1.10.10.60">
    <property type="entry name" value="Homeodomain-like"/>
    <property type="match status" value="2"/>
</dbReference>
<name>A0A4Q2UFL4_9BACT</name>
<dbReference type="Pfam" id="PF12833">
    <property type="entry name" value="HTH_18"/>
    <property type="match status" value="1"/>
</dbReference>
<dbReference type="PANTHER" id="PTHR43280">
    <property type="entry name" value="ARAC-FAMILY TRANSCRIPTIONAL REGULATOR"/>
    <property type="match status" value="1"/>
</dbReference>
<sequence>MAAVHHLETISELNQLFSQDKPRHPLVSIIDFTRADINAQDGVLMTSGFYSVMFKNYCVGDVKYGRKQIDFQEATLFCIAPRQAITIEDDRNKQEERIGWGLFFHPDLIRGTSLAGKMKDYTFFSYEASEALHLSDKEQQTLRTCIQTIDQELGENIDRHSQTLIVSTIELLLNYCSRYYDRQFITRKSANSDLLIRFDQVLKAYFDDKQLRTKGLPTVGYLADQLALSAHYLSDLLKKETGQNAQDHIHAYLIEEAKTNLLGSRASVSEIAYQLGFEYPQYFSKLFKAKTGMTPATYRTSATA</sequence>
<organism evidence="5 6">
    <name type="scientific">Spirosoma sordidisoli</name>
    <dbReference type="NCBI Taxonomy" id="2502893"/>
    <lineage>
        <taxon>Bacteria</taxon>
        <taxon>Pseudomonadati</taxon>
        <taxon>Bacteroidota</taxon>
        <taxon>Cytophagia</taxon>
        <taxon>Cytophagales</taxon>
        <taxon>Cytophagaceae</taxon>
        <taxon>Spirosoma</taxon>
    </lineage>
</organism>
<dbReference type="PANTHER" id="PTHR43280:SF32">
    <property type="entry name" value="TRANSCRIPTIONAL REGULATORY PROTEIN"/>
    <property type="match status" value="1"/>
</dbReference>
<reference evidence="5 6" key="1">
    <citation type="submission" date="2019-01" db="EMBL/GenBank/DDBJ databases">
        <title>Spirosoma flava sp. nov., a propanil-degrading bacterium isolated from herbicide-contaminated soil.</title>
        <authorList>
            <person name="Zhang L."/>
            <person name="Jiang J.-D."/>
        </authorList>
    </citation>
    <scope>NUCLEOTIDE SEQUENCE [LARGE SCALE GENOMIC DNA]</scope>
    <source>
        <strain evidence="5 6">TY50</strain>
    </source>
</reference>
<dbReference type="InterPro" id="IPR018060">
    <property type="entry name" value="HTH_AraC"/>
</dbReference>
<dbReference type="PRINTS" id="PR00032">
    <property type="entry name" value="HTHARAC"/>
</dbReference>
<dbReference type="InterPro" id="IPR020449">
    <property type="entry name" value="Tscrpt_reg_AraC-type_HTH"/>
</dbReference>
<dbReference type="InterPro" id="IPR009057">
    <property type="entry name" value="Homeodomain-like_sf"/>
</dbReference>
<dbReference type="GO" id="GO:0043565">
    <property type="term" value="F:sequence-specific DNA binding"/>
    <property type="evidence" value="ECO:0007669"/>
    <property type="project" value="InterPro"/>
</dbReference>
<evidence type="ECO:0000313" key="6">
    <source>
        <dbReference type="Proteomes" id="UP000290407"/>
    </source>
</evidence>
<protein>
    <submittedName>
        <fullName evidence="5">AraC family transcriptional regulator</fullName>
    </submittedName>
</protein>
<evidence type="ECO:0000256" key="2">
    <source>
        <dbReference type="ARBA" id="ARBA00023125"/>
    </source>
</evidence>
<accession>A0A4Q2UFL4</accession>
<dbReference type="Proteomes" id="UP000290407">
    <property type="component" value="Unassembled WGS sequence"/>
</dbReference>